<organism evidence="1 2">
    <name type="scientific">Entomophthora muscae</name>
    <dbReference type="NCBI Taxonomy" id="34485"/>
    <lineage>
        <taxon>Eukaryota</taxon>
        <taxon>Fungi</taxon>
        <taxon>Fungi incertae sedis</taxon>
        <taxon>Zoopagomycota</taxon>
        <taxon>Entomophthoromycotina</taxon>
        <taxon>Entomophthoromycetes</taxon>
        <taxon>Entomophthorales</taxon>
        <taxon>Entomophthoraceae</taxon>
        <taxon>Entomophthora</taxon>
    </lineage>
</organism>
<sequence>MSGPATSSFASQFMNKIGSKEFRSYLCSTHFWGPIANWGIPLAAINDLNKDPELISGKMTTALCLYSMVFMRFAWMVQPRNLLLLSCHATNECVQLTQGYRFVQHHYFPASAGSGSPQTMSPAAVAKMMPVSSQTEPKK</sequence>
<protein>
    <submittedName>
        <fullName evidence="1">Pyruvate transporter mpc1</fullName>
    </submittedName>
</protein>
<reference evidence="1" key="1">
    <citation type="submission" date="2022-04" db="EMBL/GenBank/DDBJ databases">
        <title>Genome of the entomopathogenic fungus Entomophthora muscae.</title>
        <authorList>
            <person name="Elya C."/>
            <person name="Lovett B.R."/>
            <person name="Lee E."/>
            <person name="Macias A.M."/>
            <person name="Hajek A.E."/>
            <person name="De Bivort B.L."/>
            <person name="Kasson M.T."/>
            <person name="De Fine Licht H.H."/>
            <person name="Stajich J.E."/>
        </authorList>
    </citation>
    <scope>NUCLEOTIDE SEQUENCE</scope>
    <source>
        <strain evidence="1">Berkeley</strain>
    </source>
</reference>
<dbReference type="Proteomes" id="UP001165960">
    <property type="component" value="Unassembled WGS sequence"/>
</dbReference>
<evidence type="ECO:0000313" key="1">
    <source>
        <dbReference type="EMBL" id="KAJ9067359.1"/>
    </source>
</evidence>
<comment type="caution">
    <text evidence="1">The sequence shown here is derived from an EMBL/GenBank/DDBJ whole genome shotgun (WGS) entry which is preliminary data.</text>
</comment>
<name>A0ACC2SY84_9FUNG</name>
<proteinExistence type="predicted"/>
<gene>
    <name evidence="1" type="primary">MPC1</name>
    <name evidence="1" type="ORF">DSO57_1000269</name>
</gene>
<dbReference type="EMBL" id="QTSX02004261">
    <property type="protein sequence ID" value="KAJ9067359.1"/>
    <property type="molecule type" value="Genomic_DNA"/>
</dbReference>
<accession>A0ACC2SY84</accession>
<keyword evidence="1" id="KW-0670">Pyruvate</keyword>
<keyword evidence="2" id="KW-1185">Reference proteome</keyword>
<evidence type="ECO:0000313" key="2">
    <source>
        <dbReference type="Proteomes" id="UP001165960"/>
    </source>
</evidence>